<organism evidence="1 2">
    <name type="scientific">Prorocentrum cordatum</name>
    <dbReference type="NCBI Taxonomy" id="2364126"/>
    <lineage>
        <taxon>Eukaryota</taxon>
        <taxon>Sar</taxon>
        <taxon>Alveolata</taxon>
        <taxon>Dinophyceae</taxon>
        <taxon>Prorocentrales</taxon>
        <taxon>Prorocentraceae</taxon>
        <taxon>Prorocentrum</taxon>
    </lineage>
</organism>
<gene>
    <name evidence="1" type="ORF">PCOR1329_LOCUS65579</name>
</gene>
<dbReference type="SUPFAM" id="SSF53474">
    <property type="entry name" value="alpha/beta-Hydrolases"/>
    <property type="match status" value="1"/>
</dbReference>
<keyword evidence="2" id="KW-1185">Reference proteome</keyword>
<name>A0ABN9WE03_9DINO</name>
<dbReference type="EMBL" id="CAUYUJ010018402">
    <property type="protein sequence ID" value="CAK0883335.1"/>
    <property type="molecule type" value="Genomic_DNA"/>
</dbReference>
<evidence type="ECO:0000313" key="2">
    <source>
        <dbReference type="Proteomes" id="UP001189429"/>
    </source>
</evidence>
<accession>A0ABN9WE03</accession>
<protein>
    <submittedName>
        <fullName evidence="1">Uncharacterized protein</fullName>
    </submittedName>
</protein>
<feature type="non-terminal residue" evidence="1">
    <location>
        <position position="1"/>
    </location>
</feature>
<proteinExistence type="predicted"/>
<evidence type="ECO:0000313" key="1">
    <source>
        <dbReference type="EMBL" id="CAK0883335.1"/>
    </source>
</evidence>
<dbReference type="InterPro" id="IPR029058">
    <property type="entry name" value="AB_hydrolase_fold"/>
</dbReference>
<reference evidence="1" key="1">
    <citation type="submission" date="2023-10" db="EMBL/GenBank/DDBJ databases">
        <authorList>
            <person name="Chen Y."/>
            <person name="Shah S."/>
            <person name="Dougan E. K."/>
            <person name="Thang M."/>
            <person name="Chan C."/>
        </authorList>
    </citation>
    <scope>NUCLEOTIDE SEQUENCE [LARGE SCALE GENOMIC DNA]</scope>
</reference>
<dbReference type="Proteomes" id="UP001189429">
    <property type="component" value="Unassembled WGS sequence"/>
</dbReference>
<sequence length="91" mass="10039">DLDYGSCRAGDALPAVLLQQPTARYLLLYFHSNGEDVGWCYQFGCDVRSSLEVHVLLVEYPGYGISPGPQALRFGALPRVLTISQELHRSA</sequence>
<comment type="caution">
    <text evidence="1">The sequence shown here is derived from an EMBL/GenBank/DDBJ whole genome shotgun (WGS) entry which is preliminary data.</text>
</comment>